<dbReference type="InterPro" id="IPR050523">
    <property type="entry name" value="AKR_Detox_Biosynth"/>
</dbReference>
<dbReference type="InterPro" id="IPR023210">
    <property type="entry name" value="NADP_OxRdtase_dom"/>
</dbReference>
<proteinExistence type="predicted"/>
<keyword evidence="4" id="KW-1185">Reference proteome</keyword>
<organism evidence="3 4">
    <name type="scientific">Glonium stellatum</name>
    <dbReference type="NCBI Taxonomy" id="574774"/>
    <lineage>
        <taxon>Eukaryota</taxon>
        <taxon>Fungi</taxon>
        <taxon>Dikarya</taxon>
        <taxon>Ascomycota</taxon>
        <taxon>Pezizomycotina</taxon>
        <taxon>Dothideomycetes</taxon>
        <taxon>Pleosporomycetidae</taxon>
        <taxon>Gloniales</taxon>
        <taxon>Gloniaceae</taxon>
        <taxon>Glonium</taxon>
    </lineage>
</organism>
<gene>
    <name evidence="3" type="ORF">AOQ84DRAFT_298838</name>
</gene>
<reference evidence="3 4" key="1">
    <citation type="journal article" date="2016" name="Nat. Commun.">
        <title>Ectomycorrhizal ecology is imprinted in the genome of the dominant symbiotic fungus Cenococcum geophilum.</title>
        <authorList>
            <consortium name="DOE Joint Genome Institute"/>
            <person name="Peter M."/>
            <person name="Kohler A."/>
            <person name="Ohm R.A."/>
            <person name="Kuo A."/>
            <person name="Krutzmann J."/>
            <person name="Morin E."/>
            <person name="Arend M."/>
            <person name="Barry K.W."/>
            <person name="Binder M."/>
            <person name="Choi C."/>
            <person name="Clum A."/>
            <person name="Copeland A."/>
            <person name="Grisel N."/>
            <person name="Haridas S."/>
            <person name="Kipfer T."/>
            <person name="LaButti K."/>
            <person name="Lindquist E."/>
            <person name="Lipzen A."/>
            <person name="Maire R."/>
            <person name="Meier B."/>
            <person name="Mihaltcheva S."/>
            <person name="Molinier V."/>
            <person name="Murat C."/>
            <person name="Poggeler S."/>
            <person name="Quandt C.A."/>
            <person name="Sperisen C."/>
            <person name="Tritt A."/>
            <person name="Tisserant E."/>
            <person name="Crous P.W."/>
            <person name="Henrissat B."/>
            <person name="Nehls U."/>
            <person name="Egli S."/>
            <person name="Spatafora J.W."/>
            <person name="Grigoriev I.V."/>
            <person name="Martin F.M."/>
        </authorList>
    </citation>
    <scope>NUCLEOTIDE SEQUENCE [LARGE SCALE GENOMIC DNA]</scope>
    <source>
        <strain evidence="3 4">CBS 207.34</strain>
    </source>
</reference>
<accession>A0A8E2JQM3</accession>
<dbReference type="Gene3D" id="3.20.20.100">
    <property type="entry name" value="NADP-dependent oxidoreductase domain"/>
    <property type="match status" value="1"/>
</dbReference>
<evidence type="ECO:0000256" key="1">
    <source>
        <dbReference type="ARBA" id="ARBA00023002"/>
    </source>
</evidence>
<evidence type="ECO:0000259" key="2">
    <source>
        <dbReference type="Pfam" id="PF00248"/>
    </source>
</evidence>
<dbReference type="Pfam" id="PF00248">
    <property type="entry name" value="Aldo_ket_red"/>
    <property type="match status" value="1"/>
</dbReference>
<dbReference type="OrthoDB" id="48988at2759"/>
<protein>
    <submittedName>
        <fullName evidence="3">Aldo/keto reductase</fullName>
    </submittedName>
</protein>
<keyword evidence="1" id="KW-0560">Oxidoreductase</keyword>
<evidence type="ECO:0000313" key="4">
    <source>
        <dbReference type="Proteomes" id="UP000250140"/>
    </source>
</evidence>
<dbReference type="PRINTS" id="PR00069">
    <property type="entry name" value="ALDKETRDTASE"/>
</dbReference>
<dbReference type="EMBL" id="KV750275">
    <property type="protein sequence ID" value="OCL05479.1"/>
    <property type="molecule type" value="Genomic_DNA"/>
</dbReference>
<feature type="domain" description="NADP-dependent oxidoreductase" evidence="2">
    <location>
        <begin position="5"/>
        <end position="303"/>
    </location>
</feature>
<dbReference type="Proteomes" id="UP000250140">
    <property type="component" value="Unassembled WGS sequence"/>
</dbReference>
<evidence type="ECO:0000313" key="3">
    <source>
        <dbReference type="EMBL" id="OCL05479.1"/>
    </source>
</evidence>
<dbReference type="InterPro" id="IPR020471">
    <property type="entry name" value="AKR"/>
</dbReference>
<dbReference type="CDD" id="cd19075">
    <property type="entry name" value="AKR_AKR7A1-5"/>
    <property type="match status" value="1"/>
</dbReference>
<dbReference type="InterPro" id="IPR036812">
    <property type="entry name" value="NAD(P)_OxRdtase_dom_sf"/>
</dbReference>
<sequence>MASAKLVFGAGLFNSKWQAFPDLESVKAVLQLCKKEGVKEIDTAKVYGESEEMLGAIDAGKDFIISTKVPGGFEEGSATKENIIKDIKSSLQRLKMDKVDILYIHGPDSTIPLAETLSGINEMYKAGCFTRFGLSNYLADEVEAVYEYCKAHGYVLPSVFQGNYSAVARKLETVLFPTLRRLGISFYAYSVLAGGFLTKAKEQIVGGEGRFNDQALGGLYSNMYAKQSYFEALEEWNKIAEDEGCSKAALAYRWAAFNSALKNEYGDAVIVGASSLKQADQTLQALKAGPLSEDACRRIDAMWKTIEHDAPLDNFHAIKAGSQ</sequence>
<dbReference type="PANTHER" id="PTHR43364">
    <property type="entry name" value="NADH-SPECIFIC METHYLGLYOXAL REDUCTASE-RELATED"/>
    <property type="match status" value="1"/>
</dbReference>
<dbReference type="AlphaFoldDB" id="A0A8E2JQM3"/>
<dbReference type="GO" id="GO:0016491">
    <property type="term" value="F:oxidoreductase activity"/>
    <property type="evidence" value="ECO:0007669"/>
    <property type="project" value="UniProtKB-KW"/>
</dbReference>
<dbReference type="PANTHER" id="PTHR43364:SF4">
    <property type="entry name" value="NAD(P)-LINKED OXIDOREDUCTASE SUPERFAMILY PROTEIN"/>
    <property type="match status" value="1"/>
</dbReference>
<dbReference type="SUPFAM" id="SSF51430">
    <property type="entry name" value="NAD(P)-linked oxidoreductase"/>
    <property type="match status" value="1"/>
</dbReference>
<name>A0A8E2JQM3_9PEZI</name>